<gene>
    <name evidence="6" type="ORF">RBH19_04120</name>
</gene>
<dbReference type="InterPro" id="IPR010998">
    <property type="entry name" value="Integrase_recombinase_N"/>
</dbReference>
<dbReference type="PROSITE" id="PS51898">
    <property type="entry name" value="TYR_RECOMBINASE"/>
    <property type="match status" value="1"/>
</dbReference>
<keyword evidence="3" id="KW-0233">DNA recombination</keyword>
<keyword evidence="7" id="KW-1185">Reference proteome</keyword>
<dbReference type="InterPro" id="IPR013762">
    <property type="entry name" value="Integrase-like_cat_sf"/>
</dbReference>
<dbReference type="RefSeq" id="WP_306727551.1">
    <property type="nucleotide sequence ID" value="NZ_JAVDDT010000002.1"/>
</dbReference>
<evidence type="ECO:0000313" key="6">
    <source>
        <dbReference type="EMBL" id="MDQ2069056.1"/>
    </source>
</evidence>
<dbReference type="Pfam" id="PF13356">
    <property type="entry name" value="Arm-DNA-bind_3"/>
    <property type="match status" value="1"/>
</dbReference>
<dbReference type="SUPFAM" id="SSF56349">
    <property type="entry name" value="DNA breaking-rejoining enzymes"/>
    <property type="match status" value="1"/>
</dbReference>
<feature type="region of interest" description="Disordered" evidence="4">
    <location>
        <begin position="84"/>
        <end position="103"/>
    </location>
</feature>
<protein>
    <submittedName>
        <fullName evidence="6">Tyrosine-type recombinase/integrase</fullName>
    </submittedName>
</protein>
<reference evidence="6 7" key="1">
    <citation type="submission" date="2023-08" db="EMBL/GenBank/DDBJ databases">
        <title>Whole-genome sequencing of halo(alkali)philic microorganisms from hypersaline lakes.</title>
        <authorList>
            <person name="Sorokin D.Y."/>
            <person name="Abbas B."/>
            <person name="Merkel A.Y."/>
        </authorList>
    </citation>
    <scope>NUCLEOTIDE SEQUENCE [LARGE SCALE GENOMIC DNA]</scope>
    <source>
        <strain evidence="6 7">AB-CW4</strain>
    </source>
</reference>
<name>A0ABU0W4V9_9GAMM</name>
<dbReference type="PANTHER" id="PTHR30349">
    <property type="entry name" value="PHAGE INTEGRASE-RELATED"/>
    <property type="match status" value="1"/>
</dbReference>
<feature type="domain" description="Tyr recombinase" evidence="5">
    <location>
        <begin position="248"/>
        <end position="433"/>
    </location>
</feature>
<dbReference type="Gene3D" id="3.30.160.390">
    <property type="entry name" value="Integrase, DNA-binding domain"/>
    <property type="match status" value="1"/>
</dbReference>
<evidence type="ECO:0000256" key="4">
    <source>
        <dbReference type="SAM" id="MobiDB-lite"/>
    </source>
</evidence>
<evidence type="ECO:0000256" key="3">
    <source>
        <dbReference type="ARBA" id="ARBA00023172"/>
    </source>
</evidence>
<organism evidence="6 7">
    <name type="scientific">Natronospira bacteriovora</name>
    <dbReference type="NCBI Taxonomy" id="3069753"/>
    <lineage>
        <taxon>Bacteria</taxon>
        <taxon>Pseudomonadati</taxon>
        <taxon>Pseudomonadota</taxon>
        <taxon>Gammaproteobacteria</taxon>
        <taxon>Natronospirales</taxon>
        <taxon>Natronospiraceae</taxon>
        <taxon>Natronospira</taxon>
    </lineage>
</organism>
<sequence length="452" mass="51675">MSRQTRITSITEAAASRHLKSAKKGESLYCKTIRGFHLLKTAKGGSWRVRYMIDGRRRVYAIGLLSEMKPIEAQERALEIRRKVDAGQDPAQEKKRQKQSLVAAEEADKARTVGAYLEGRYSDLMRNKRTGGETVARIRANFPKLMNRGMDTLNKFDIEAWQRAKRKEGRAHATLVRTYGALKTMLNQAVKDDLLDRNPLAHYSLEKPVNDPRERERHRKRKEARRLLTDDELEGLEVGLAAFAEEVRGQRRRSRKHGKPHLPDLDKVPFPHWFVPFCYSALYTGLRPGDLYSLTWQELSVEFGRLEKVPEKTKDHPNPITVKLKLPAEYVAIMRGWWEQGGKPLDGWVFPSRNPGEKMTKKAHLKPWARVKELGGLPADLGFYSLRHHFISRLVANGAPLLTIAQMVGHRSAQMIEQHYGNPDDELIAEHMEAFAKKLATPRKWQGTAAKG</sequence>
<dbReference type="InterPro" id="IPR011010">
    <property type="entry name" value="DNA_brk_join_enz"/>
</dbReference>
<dbReference type="Gene3D" id="1.10.150.130">
    <property type="match status" value="1"/>
</dbReference>
<evidence type="ECO:0000259" key="5">
    <source>
        <dbReference type="PROSITE" id="PS51898"/>
    </source>
</evidence>
<dbReference type="Gene3D" id="1.10.443.10">
    <property type="entry name" value="Intergrase catalytic core"/>
    <property type="match status" value="1"/>
</dbReference>
<dbReference type="PANTHER" id="PTHR30349:SF94">
    <property type="entry name" value="INTEGRASE_RECOMBINASE HI_1414-RELATED"/>
    <property type="match status" value="1"/>
</dbReference>
<dbReference type="InterPro" id="IPR038488">
    <property type="entry name" value="Integrase_DNA-bd_sf"/>
</dbReference>
<evidence type="ECO:0000256" key="2">
    <source>
        <dbReference type="ARBA" id="ARBA00023125"/>
    </source>
</evidence>
<comment type="caution">
    <text evidence="6">The sequence shown here is derived from an EMBL/GenBank/DDBJ whole genome shotgun (WGS) entry which is preliminary data.</text>
</comment>
<dbReference type="InterPro" id="IPR002104">
    <property type="entry name" value="Integrase_catalytic"/>
</dbReference>
<feature type="compositionally biased region" description="Basic and acidic residues" evidence="4">
    <location>
        <begin position="84"/>
        <end position="94"/>
    </location>
</feature>
<dbReference type="InterPro" id="IPR025166">
    <property type="entry name" value="Integrase_DNA_bind_dom"/>
</dbReference>
<dbReference type="EMBL" id="JAVDDT010000002">
    <property type="protein sequence ID" value="MDQ2069056.1"/>
    <property type="molecule type" value="Genomic_DNA"/>
</dbReference>
<dbReference type="InterPro" id="IPR050090">
    <property type="entry name" value="Tyrosine_recombinase_XerCD"/>
</dbReference>
<dbReference type="Pfam" id="PF00589">
    <property type="entry name" value="Phage_integrase"/>
    <property type="match status" value="1"/>
</dbReference>
<proteinExistence type="predicted"/>
<dbReference type="Proteomes" id="UP001239019">
    <property type="component" value="Unassembled WGS sequence"/>
</dbReference>
<evidence type="ECO:0000256" key="1">
    <source>
        <dbReference type="ARBA" id="ARBA00022908"/>
    </source>
</evidence>
<evidence type="ECO:0000313" key="7">
    <source>
        <dbReference type="Proteomes" id="UP001239019"/>
    </source>
</evidence>
<accession>A0ABU0W4V9</accession>
<keyword evidence="1" id="KW-0229">DNA integration</keyword>
<keyword evidence="2" id="KW-0238">DNA-binding</keyword>